<keyword evidence="3" id="KW-1185">Reference proteome</keyword>
<accession>A0A5P9CNG5</accession>
<gene>
    <name evidence="2" type="ORF">FIV01_15680</name>
</gene>
<feature type="transmembrane region" description="Helical" evidence="1">
    <location>
        <begin position="71"/>
        <end position="88"/>
    </location>
</feature>
<geneLocation type="plasmid" evidence="3">
    <name>pthaf100_a</name>
</geneLocation>
<sequence length="90" mass="10335">MHYQHKKLVVFLLSLSLLSIGLYLSIPIEFTDVLSPYVSKGVYLLLLAIMFFLGCWANNSQQPPKTEKQKIDLIVYAWAFVGLLSVMIEW</sequence>
<proteinExistence type="predicted"/>
<feature type="transmembrane region" description="Helical" evidence="1">
    <location>
        <begin position="7"/>
        <end position="26"/>
    </location>
</feature>
<protein>
    <submittedName>
        <fullName evidence="2">Uncharacterized protein</fullName>
    </submittedName>
</protein>
<evidence type="ECO:0000256" key="1">
    <source>
        <dbReference type="SAM" id="Phobius"/>
    </source>
</evidence>
<dbReference type="KEGG" id="vaq:FIV01_15680"/>
<keyword evidence="1" id="KW-0472">Membrane</keyword>
<dbReference type="AlphaFoldDB" id="A0A5P9CNG5"/>
<keyword evidence="2" id="KW-0614">Plasmid</keyword>
<keyword evidence="1" id="KW-1133">Transmembrane helix</keyword>
<keyword evidence="1" id="KW-0812">Transmembrane</keyword>
<dbReference type="Proteomes" id="UP000326936">
    <property type="component" value="Plasmid pTHAF100_a"/>
</dbReference>
<dbReference type="EMBL" id="CP045351">
    <property type="protein sequence ID" value="QFT27829.1"/>
    <property type="molecule type" value="Genomic_DNA"/>
</dbReference>
<organism evidence="2 3">
    <name type="scientific">Vibrio aquimaris</name>
    <dbReference type="NCBI Taxonomy" id="2587862"/>
    <lineage>
        <taxon>Bacteria</taxon>
        <taxon>Pseudomonadati</taxon>
        <taxon>Pseudomonadota</taxon>
        <taxon>Gammaproteobacteria</taxon>
        <taxon>Vibrionales</taxon>
        <taxon>Vibrionaceae</taxon>
        <taxon>Vibrio</taxon>
    </lineage>
</organism>
<evidence type="ECO:0000313" key="3">
    <source>
        <dbReference type="Proteomes" id="UP000326936"/>
    </source>
</evidence>
<reference evidence="2 3" key="1">
    <citation type="submission" date="2019-10" db="EMBL/GenBank/DDBJ databases">
        <title>Complete genome sequence of Vibrio sp. strain THAF100, isolated from non-filtered water from the water column of tank 6 of a marine aquarium containing stony-coral fragments. Water maintained at 26 degree C.</title>
        <authorList>
            <person name="Ruckert C."/>
            <person name="Franco A."/>
            <person name="Kalinowski J."/>
            <person name="Glaeser S."/>
        </authorList>
    </citation>
    <scope>NUCLEOTIDE SEQUENCE [LARGE SCALE GENOMIC DNA]</scope>
    <source>
        <strain evidence="2 3">THAF100</strain>
        <plasmid evidence="3">pthaf100_a</plasmid>
    </source>
</reference>
<feature type="transmembrane region" description="Helical" evidence="1">
    <location>
        <begin position="41"/>
        <end position="59"/>
    </location>
</feature>
<evidence type="ECO:0000313" key="2">
    <source>
        <dbReference type="EMBL" id="QFT27829.1"/>
    </source>
</evidence>
<name>A0A5P9CNG5_9VIBR</name>